<proteinExistence type="predicted"/>
<reference evidence="1" key="1">
    <citation type="submission" date="2019-08" db="EMBL/GenBank/DDBJ databases">
        <authorList>
            <person name="Kucharzyk K."/>
            <person name="Murdoch R.W."/>
            <person name="Higgins S."/>
            <person name="Loffler F."/>
        </authorList>
    </citation>
    <scope>NUCLEOTIDE SEQUENCE</scope>
</reference>
<protein>
    <submittedName>
        <fullName evidence="1">Uncharacterized protein</fullName>
    </submittedName>
</protein>
<evidence type="ECO:0000313" key="1">
    <source>
        <dbReference type="EMBL" id="MPM95375.1"/>
    </source>
</evidence>
<organism evidence="1">
    <name type="scientific">bioreactor metagenome</name>
    <dbReference type="NCBI Taxonomy" id="1076179"/>
    <lineage>
        <taxon>unclassified sequences</taxon>
        <taxon>metagenomes</taxon>
        <taxon>ecological metagenomes</taxon>
    </lineage>
</organism>
<name>A0A645E1H4_9ZZZZ</name>
<gene>
    <name evidence="1" type="ORF">SDC9_142529</name>
</gene>
<sequence>MVGKADVAEHRAALLCQAGHVEHGDALAVEMGRHADQRADGHDPGAANPGYHDAVGAFGGGQRRVGQGVEARFVGLQCLTLAHLATFDSDEAWTEAVQAGVVLVAGRLIDAPLAPEFGFHRQDGHAVGLGAAVAAALAYRLIDEDPPCRIGEGATLAPAPLLGCAGLVVDQCGDATGCA</sequence>
<accession>A0A645E1H4</accession>
<dbReference type="AlphaFoldDB" id="A0A645E1H4"/>
<dbReference type="EMBL" id="VSSQ01041880">
    <property type="protein sequence ID" value="MPM95375.1"/>
    <property type="molecule type" value="Genomic_DNA"/>
</dbReference>
<comment type="caution">
    <text evidence="1">The sequence shown here is derived from an EMBL/GenBank/DDBJ whole genome shotgun (WGS) entry which is preliminary data.</text>
</comment>